<evidence type="ECO:0000313" key="1">
    <source>
        <dbReference type="EMBL" id="KAJ9098428.1"/>
    </source>
</evidence>
<sequence>MSLSQQLKQINEKSASVALDRKSRSKLHSKSLIFAPKVAATQDYDYLHLVGVDGLTELCTIDSRFLKFQQTLFADSTVNFDRNVQTKEIVDNLDASIAAFLNLVSPFYPLSPAVKAVEWLVRRFYINIHNSEALILTCLPHYQLQIFARVMNVIPKSLWPPIFNWLNGYRDMSKNPPSSSILKAFRNDYQLFKLYSEYITQQVLVETVYKEQLVFYLTNTIQLLASYSTDIEKLNEVYLPVILEVIGKFLLALNTSLDHDIKIAAYTLMSVVVSLVPLADDVHISLTRSILQVPGAFDPQLKRQTMIILAQTWQRYTGAKFDFEFFNTIPLDSLLKDNLLESLVHEGFDFNNFLLALISSTNDKRTLSLAKLFKIERANEAVATTFISRLIDAASFKPDTEARALIVAAFEAMLAGSRDTLVEYLGSKKEPMSLADLEMVLLTTLSSSDVDDSEINVAQSDEVQEANGSSNSEPVTLDGVKSHTKSFLFQCEDFNDLSRLLVSFLAPFESNSYANQIAKFCAAVFTGPNASITFTLRCSLTPIIPLKVRLACLICLKRKLKELAKSGDTKLHLILPILILGLYDDHQSIRAGFAESIHSLSTPSASKNASIFLEDEMYADVAASNKVLISPKDGDSLISLLTSTDSLLKETVLDKTRLVSVLFEVVFKAQQPSKKFGLVCQTFFIAQWSQLPFAAVFKSLIFKIMSGRNITAECPSRESFIKGDVAELFSGYEAWMASAQESKLDFESDIVLPLVNLVGGQDELSTPNSLEIDEVGWLIKATDFTKCPVIQVAATKRVTQVFEFLKPEDKVRLYSKFIELQASDDELNFDAQEILQAMPLDFNSALTLLKNFQLVAQIPEQQIPKRRRRSSNSSKQTMAHEELVSIASVHLRKLTIVLDLLEYNLRKNLKEIKPELLLSFFGILTDLEYLGHDGDMPVLYTQEVLATCMLLAVKHIKAINENGSGRISIDSNSVRADLIVNTIRSSNSPQIQNRLLLVIAELASLAPEIILHSVMPIFTFMGAHTIRQDDEFSSFALQDTIAKVVPALAKSGASSFSNEIEFLLTSFVTAFQHIPRHRRVKLFSSLSKTLGAGNSIHTILFLLGVQYASLFGKGKHGDCLSLLEFTQSYMKQFQASEQLSAIHKFCTLWQLVPTKPLDPDSDEFRNLNSRPIFGASILSLNDTELVELKAGLITFIDSLLQTDEESVGYLQLRVNQLLLDSHSTDGEKTIIIDGCKNVASLLLGSLDNFGQVSKMTKVSDNLYQFLDDILSLLPLVYFLDSIIDVLKNPMGVDRVAINFARLAGNKIENELTASNLDEQIQFSLFEKLVPVLISGIKSNQDAEISQAYMDATAQAVAKLGNCTTCFNEAKNVSVLNECLSILTSESGLKSSKPECIISSMNCISSIINIMGVKAIGFFPKIFEPTVEIWKTTKTNEEDMQFVQTSVLLLFAQLVKKLPAFVTSKLDSIFTCTIGSLAVDATVRSSILSSIVEYVDTAYVLKALCNVWGEISKSDNAEVIGLYLGAMEKTIDQLEKKSAISQATLFIKWMIKAFEFRLSVSKSSQDFDTNTIHRLESSFHSCGLRYVMKLNDKTFRPLFAGLVRWAVNGEGSTSDTDEVSRYIAFFRFFNKVQEQLKSIITSYYSYLIDPVSSLLKRIDTMEDSINLKRMVFNSLTSSFKYDQDDFWSQPLRFESICGPLLQQIPTIENSIGKYLVKCVSAFVVNVSSEEHNEKLVHGLIHYISNEHSTTNSHTKTWTIRILKSVFQKMGDQWLSYLPTLIPYIAELLEDDDEDVELEVRKGLVKVLENVLGEPLDRYLN</sequence>
<keyword evidence="2" id="KW-1185">Reference proteome</keyword>
<reference evidence="1" key="1">
    <citation type="submission" date="2023-04" db="EMBL/GenBank/DDBJ databases">
        <title>Draft Genome sequencing of Naganishia species isolated from polar environments using Oxford Nanopore Technology.</title>
        <authorList>
            <person name="Leo P."/>
            <person name="Venkateswaran K."/>
        </authorList>
    </citation>
    <scope>NUCLEOTIDE SEQUENCE</scope>
    <source>
        <strain evidence="1">MNA-CCFEE 5261</strain>
    </source>
</reference>
<organism evidence="1 2">
    <name type="scientific">Naganishia cerealis</name>
    <dbReference type="NCBI Taxonomy" id="610337"/>
    <lineage>
        <taxon>Eukaryota</taxon>
        <taxon>Fungi</taxon>
        <taxon>Dikarya</taxon>
        <taxon>Basidiomycota</taxon>
        <taxon>Agaricomycotina</taxon>
        <taxon>Tremellomycetes</taxon>
        <taxon>Filobasidiales</taxon>
        <taxon>Filobasidiaceae</taxon>
        <taxon>Naganishia</taxon>
    </lineage>
</organism>
<evidence type="ECO:0000313" key="2">
    <source>
        <dbReference type="Proteomes" id="UP001241377"/>
    </source>
</evidence>
<dbReference type="EMBL" id="JASBWR010000077">
    <property type="protein sequence ID" value="KAJ9098428.1"/>
    <property type="molecule type" value="Genomic_DNA"/>
</dbReference>
<comment type="caution">
    <text evidence="1">The sequence shown here is derived from an EMBL/GenBank/DDBJ whole genome shotgun (WGS) entry which is preliminary data.</text>
</comment>
<protein>
    <submittedName>
        <fullName evidence="1">SnoRNA-binding rRNA-processing protein utp10</fullName>
    </submittedName>
</protein>
<name>A0ACC2VH23_9TREE</name>
<accession>A0ACC2VH23</accession>
<proteinExistence type="predicted"/>
<gene>
    <name evidence="1" type="primary">UTP10</name>
    <name evidence="1" type="ORF">QFC19_006427</name>
</gene>
<dbReference type="Proteomes" id="UP001241377">
    <property type="component" value="Unassembled WGS sequence"/>
</dbReference>